<dbReference type="InterPro" id="IPR036390">
    <property type="entry name" value="WH_DNA-bd_sf"/>
</dbReference>
<evidence type="ECO:0000313" key="5">
    <source>
        <dbReference type="EMBL" id="PYH77435.1"/>
    </source>
</evidence>
<keyword evidence="2 5" id="KW-0808">Transferase</keyword>
<evidence type="ECO:0000313" key="6">
    <source>
        <dbReference type="Proteomes" id="UP000248340"/>
    </source>
</evidence>
<accession>A0A319BXI4</accession>
<dbReference type="InterPro" id="IPR016461">
    <property type="entry name" value="COMT-like"/>
</dbReference>
<dbReference type="Proteomes" id="UP000248340">
    <property type="component" value="Unassembled WGS sequence"/>
</dbReference>
<dbReference type="InterPro" id="IPR036388">
    <property type="entry name" value="WH-like_DNA-bd_sf"/>
</dbReference>
<dbReference type="PROSITE" id="PS51683">
    <property type="entry name" value="SAM_OMT_II"/>
    <property type="match status" value="1"/>
</dbReference>
<feature type="domain" description="O-methyltransferase C-terminal" evidence="4">
    <location>
        <begin position="266"/>
        <end position="417"/>
    </location>
</feature>
<dbReference type="InterPro" id="IPR001077">
    <property type="entry name" value="COMT_C"/>
</dbReference>
<evidence type="ECO:0000259" key="4">
    <source>
        <dbReference type="Pfam" id="PF00891"/>
    </source>
</evidence>
<dbReference type="AlphaFoldDB" id="A0A319BXI4"/>
<dbReference type="OrthoDB" id="1535081at2759"/>
<keyword evidence="3" id="KW-0949">S-adenosyl-L-methionine</keyword>
<dbReference type="Gene3D" id="3.40.50.150">
    <property type="entry name" value="Vaccinia Virus protein VP39"/>
    <property type="match status" value="1"/>
</dbReference>
<evidence type="ECO:0000256" key="2">
    <source>
        <dbReference type="ARBA" id="ARBA00022679"/>
    </source>
</evidence>
<keyword evidence="6" id="KW-1185">Reference proteome</keyword>
<evidence type="ECO:0000256" key="1">
    <source>
        <dbReference type="ARBA" id="ARBA00022603"/>
    </source>
</evidence>
<dbReference type="GeneID" id="37134543"/>
<name>A0A319BXI4_9EURO</name>
<dbReference type="InterPro" id="IPR029063">
    <property type="entry name" value="SAM-dependent_MTases_sf"/>
</dbReference>
<dbReference type="GO" id="GO:0044550">
    <property type="term" value="P:secondary metabolite biosynthetic process"/>
    <property type="evidence" value="ECO:0007669"/>
    <property type="project" value="UniProtKB-ARBA"/>
</dbReference>
<dbReference type="Gene3D" id="1.10.10.10">
    <property type="entry name" value="Winged helix-like DNA-binding domain superfamily/Winged helix DNA-binding domain"/>
    <property type="match status" value="1"/>
</dbReference>
<proteinExistence type="predicted"/>
<protein>
    <submittedName>
        <fullName evidence="5">S-adenosyl-L-methionine-dependent methyltransferase</fullName>
    </submittedName>
</protein>
<gene>
    <name evidence="5" type="ORF">BO82DRAFT_293814</name>
</gene>
<dbReference type="GO" id="GO:0008171">
    <property type="term" value="F:O-methyltransferase activity"/>
    <property type="evidence" value="ECO:0007669"/>
    <property type="project" value="InterPro"/>
</dbReference>
<dbReference type="GO" id="GO:0032259">
    <property type="term" value="P:methylation"/>
    <property type="evidence" value="ECO:0007669"/>
    <property type="project" value="UniProtKB-KW"/>
</dbReference>
<evidence type="ECO:0000256" key="3">
    <source>
        <dbReference type="ARBA" id="ARBA00022691"/>
    </source>
</evidence>
<dbReference type="PANTHER" id="PTHR43712:SF1">
    <property type="entry name" value="HYPOTHETICAL O-METHYLTRANSFERASE (EUROFUNG)-RELATED"/>
    <property type="match status" value="1"/>
</dbReference>
<sequence length="446" mass="49463">MVESNGLPTPVSGPNVANGVDVDRIAVSPMAPEKVASLAQKIDLLSKAFTSGQAGARLQLMEAADALLAAVETPRETIFRYCWRNTTGFAVIETAIDLGIFRYLSNNDRPMSVAELATATGADIVLLRRYRPIHLFQRIMKQLNAIHAVTETSKDEYTSNNFSHTLTRTRYADAFPTITRTTQLAITAIPEFLRKTGYRDPANGLDCPFQLGYNTQAAFFNFVGQDPVLSAQFNNLMSIYHQGRASWMDPDFYPVEERLLTDTTTDIADKILLVDVGGGKGHDLAEFRAKWPNTPGRLILQDQPAVLAEVVGSQLHESIECMPHDFFTEQPCKGARAYFLHSVLHDWPDAICQKILAPLRAVMTPGYSRLLINENVIPDRGAQWQATGLDFVMLADFAGAERTESQWTRLLHAAGFRILRIWAADRWSESLIECEVAVGGDEAVSN</sequence>
<dbReference type="EMBL" id="KZ821741">
    <property type="protein sequence ID" value="PYH77435.1"/>
    <property type="molecule type" value="Genomic_DNA"/>
</dbReference>
<dbReference type="SUPFAM" id="SSF46785">
    <property type="entry name" value="Winged helix' DNA-binding domain"/>
    <property type="match status" value="1"/>
</dbReference>
<dbReference type="Pfam" id="PF00891">
    <property type="entry name" value="Methyltransf_2"/>
    <property type="match status" value="1"/>
</dbReference>
<dbReference type="RefSeq" id="XP_025487635.1">
    <property type="nucleotide sequence ID" value="XM_025631802.1"/>
</dbReference>
<dbReference type="SUPFAM" id="SSF53335">
    <property type="entry name" value="S-adenosyl-L-methionine-dependent methyltransferases"/>
    <property type="match status" value="1"/>
</dbReference>
<organism evidence="5 6">
    <name type="scientific">Aspergillus uvarum CBS 121591</name>
    <dbReference type="NCBI Taxonomy" id="1448315"/>
    <lineage>
        <taxon>Eukaryota</taxon>
        <taxon>Fungi</taxon>
        <taxon>Dikarya</taxon>
        <taxon>Ascomycota</taxon>
        <taxon>Pezizomycotina</taxon>
        <taxon>Eurotiomycetes</taxon>
        <taxon>Eurotiomycetidae</taxon>
        <taxon>Eurotiales</taxon>
        <taxon>Aspergillaceae</taxon>
        <taxon>Aspergillus</taxon>
        <taxon>Aspergillus subgen. Circumdati</taxon>
    </lineage>
</organism>
<keyword evidence="1 5" id="KW-0489">Methyltransferase</keyword>
<dbReference type="PANTHER" id="PTHR43712">
    <property type="entry name" value="PUTATIVE (AFU_ORTHOLOGUE AFUA_4G14580)-RELATED"/>
    <property type="match status" value="1"/>
</dbReference>
<reference evidence="5 6" key="1">
    <citation type="submission" date="2016-12" db="EMBL/GenBank/DDBJ databases">
        <title>The genomes of Aspergillus section Nigri reveals drivers in fungal speciation.</title>
        <authorList>
            <consortium name="DOE Joint Genome Institute"/>
            <person name="Vesth T.C."/>
            <person name="Nybo J."/>
            <person name="Theobald S."/>
            <person name="Brandl J."/>
            <person name="Frisvad J.C."/>
            <person name="Nielsen K.F."/>
            <person name="Lyhne E.K."/>
            <person name="Kogle M.E."/>
            <person name="Kuo A."/>
            <person name="Riley R."/>
            <person name="Clum A."/>
            <person name="Nolan M."/>
            <person name="Lipzen A."/>
            <person name="Salamov A."/>
            <person name="Henrissat B."/>
            <person name="Wiebenga A."/>
            <person name="De Vries R.P."/>
            <person name="Grigoriev I.V."/>
            <person name="Mortensen U.H."/>
            <person name="Andersen M.R."/>
            <person name="Baker S.E."/>
        </authorList>
    </citation>
    <scope>NUCLEOTIDE SEQUENCE [LARGE SCALE GENOMIC DNA]</scope>
    <source>
        <strain evidence="5 6">CBS 121591</strain>
    </source>
</reference>
<dbReference type="VEuPathDB" id="FungiDB:BO82DRAFT_293814"/>